<dbReference type="Proteomes" id="UP000605568">
    <property type="component" value="Unassembled WGS sequence"/>
</dbReference>
<feature type="region of interest" description="Disordered" evidence="1">
    <location>
        <begin position="64"/>
        <end position="111"/>
    </location>
</feature>
<dbReference type="RefSeq" id="WP_191298511.1">
    <property type="nucleotide sequence ID" value="NZ_BNAR01000004.1"/>
</dbReference>
<keyword evidence="2" id="KW-0812">Transmembrane</keyword>
<evidence type="ECO:0000313" key="4">
    <source>
        <dbReference type="Proteomes" id="UP000605568"/>
    </source>
</evidence>
<feature type="transmembrane region" description="Helical" evidence="2">
    <location>
        <begin position="39"/>
        <end position="57"/>
    </location>
</feature>
<keyword evidence="2" id="KW-1133">Transmembrane helix</keyword>
<keyword evidence="4" id="KW-1185">Reference proteome</keyword>
<protein>
    <submittedName>
        <fullName evidence="3">Uncharacterized protein</fullName>
    </submittedName>
</protein>
<organism evidence="3 4">
    <name type="scientific">Lentzea cavernae</name>
    <dbReference type="NCBI Taxonomy" id="2020703"/>
    <lineage>
        <taxon>Bacteria</taxon>
        <taxon>Bacillati</taxon>
        <taxon>Actinomycetota</taxon>
        <taxon>Actinomycetes</taxon>
        <taxon>Pseudonocardiales</taxon>
        <taxon>Pseudonocardiaceae</taxon>
        <taxon>Lentzea</taxon>
    </lineage>
</organism>
<evidence type="ECO:0000256" key="2">
    <source>
        <dbReference type="SAM" id="Phobius"/>
    </source>
</evidence>
<evidence type="ECO:0000256" key="1">
    <source>
        <dbReference type="SAM" id="MobiDB-lite"/>
    </source>
</evidence>
<comment type="caution">
    <text evidence="3">The sequence shown here is derived from an EMBL/GenBank/DDBJ whole genome shotgun (WGS) entry which is preliminary data.</text>
</comment>
<name>A0ABQ3MIU3_9PSEU</name>
<gene>
    <name evidence="3" type="ORF">GCM10017774_29800</name>
</gene>
<sequence length="111" mass="11705">MASSARRRPLAGGIVVGMLLLPSAVNVATGALPDAWARFAWVGVPIAVVLTVVLVVLEKRARAAAEPAGEQEARGGDQYYVTGPQSTQINSPQGTVNVQYGTQPQPERREP</sequence>
<accession>A0ABQ3MIU3</accession>
<dbReference type="EMBL" id="BNAR01000004">
    <property type="protein sequence ID" value="GHH38985.1"/>
    <property type="molecule type" value="Genomic_DNA"/>
</dbReference>
<keyword evidence="2" id="KW-0472">Membrane</keyword>
<proteinExistence type="predicted"/>
<reference evidence="4" key="1">
    <citation type="journal article" date="2019" name="Int. J. Syst. Evol. Microbiol.">
        <title>The Global Catalogue of Microorganisms (GCM) 10K type strain sequencing project: providing services to taxonomists for standard genome sequencing and annotation.</title>
        <authorList>
            <consortium name="The Broad Institute Genomics Platform"/>
            <consortium name="The Broad Institute Genome Sequencing Center for Infectious Disease"/>
            <person name="Wu L."/>
            <person name="Ma J."/>
        </authorList>
    </citation>
    <scope>NUCLEOTIDE SEQUENCE [LARGE SCALE GENOMIC DNA]</scope>
    <source>
        <strain evidence="4">CGMCC 4.7367</strain>
    </source>
</reference>
<feature type="compositionally biased region" description="Polar residues" evidence="1">
    <location>
        <begin position="83"/>
        <end position="105"/>
    </location>
</feature>
<evidence type="ECO:0000313" key="3">
    <source>
        <dbReference type="EMBL" id="GHH38985.1"/>
    </source>
</evidence>